<evidence type="ECO:0000313" key="3">
    <source>
        <dbReference type="Proteomes" id="UP000324222"/>
    </source>
</evidence>
<feature type="region of interest" description="Disordered" evidence="1">
    <location>
        <begin position="1"/>
        <end position="91"/>
    </location>
</feature>
<feature type="compositionally biased region" description="Basic and acidic residues" evidence="1">
    <location>
        <begin position="10"/>
        <end position="26"/>
    </location>
</feature>
<reference evidence="2 3" key="1">
    <citation type="submission" date="2019-05" db="EMBL/GenBank/DDBJ databases">
        <title>Another draft genome of Portunus trituberculatus and its Hox gene families provides insights of decapod evolution.</title>
        <authorList>
            <person name="Jeong J.-H."/>
            <person name="Song I."/>
            <person name="Kim S."/>
            <person name="Choi T."/>
            <person name="Kim D."/>
            <person name="Ryu S."/>
            <person name="Kim W."/>
        </authorList>
    </citation>
    <scope>NUCLEOTIDE SEQUENCE [LARGE SCALE GENOMIC DNA]</scope>
    <source>
        <tissue evidence="2">Muscle</tissue>
    </source>
</reference>
<protein>
    <submittedName>
        <fullName evidence="2">Uncharacterized protein</fullName>
    </submittedName>
</protein>
<keyword evidence="3" id="KW-1185">Reference proteome</keyword>
<sequence>MNIFIQSKFGKPENSENGIKIKREAGSEPVVKGKKNKGLSQGSDGKNNSDSESEGSEGGSDSESSGSSHGSSTVPRSEALVPEVELKEDENLDVDIETVDPLAEVLLPRPHILEQAGPAHIPHQQHDLQGNLTCEL</sequence>
<comment type="caution">
    <text evidence="2">The sequence shown here is derived from an EMBL/GenBank/DDBJ whole genome shotgun (WGS) entry which is preliminary data.</text>
</comment>
<dbReference type="OrthoDB" id="6351383at2759"/>
<gene>
    <name evidence="2" type="ORF">E2C01_081749</name>
</gene>
<organism evidence="2 3">
    <name type="scientific">Portunus trituberculatus</name>
    <name type="common">Swimming crab</name>
    <name type="synonym">Neptunus trituberculatus</name>
    <dbReference type="NCBI Taxonomy" id="210409"/>
    <lineage>
        <taxon>Eukaryota</taxon>
        <taxon>Metazoa</taxon>
        <taxon>Ecdysozoa</taxon>
        <taxon>Arthropoda</taxon>
        <taxon>Crustacea</taxon>
        <taxon>Multicrustacea</taxon>
        <taxon>Malacostraca</taxon>
        <taxon>Eumalacostraca</taxon>
        <taxon>Eucarida</taxon>
        <taxon>Decapoda</taxon>
        <taxon>Pleocyemata</taxon>
        <taxon>Brachyura</taxon>
        <taxon>Eubrachyura</taxon>
        <taxon>Portunoidea</taxon>
        <taxon>Portunidae</taxon>
        <taxon>Portuninae</taxon>
        <taxon>Portunus</taxon>
    </lineage>
</organism>
<accession>A0A5B7IQL3</accession>
<evidence type="ECO:0000256" key="1">
    <source>
        <dbReference type="SAM" id="MobiDB-lite"/>
    </source>
</evidence>
<name>A0A5B7IQL3_PORTR</name>
<dbReference type="AlphaFoldDB" id="A0A5B7IQL3"/>
<proteinExistence type="predicted"/>
<dbReference type="EMBL" id="VSRR010072911">
    <property type="protein sequence ID" value="MPC86910.1"/>
    <property type="molecule type" value="Genomic_DNA"/>
</dbReference>
<feature type="compositionally biased region" description="Low complexity" evidence="1">
    <location>
        <begin position="59"/>
        <end position="72"/>
    </location>
</feature>
<feature type="compositionally biased region" description="Polar residues" evidence="1">
    <location>
        <begin position="38"/>
        <end position="48"/>
    </location>
</feature>
<evidence type="ECO:0000313" key="2">
    <source>
        <dbReference type="EMBL" id="MPC86910.1"/>
    </source>
</evidence>
<dbReference type="Proteomes" id="UP000324222">
    <property type="component" value="Unassembled WGS sequence"/>
</dbReference>